<evidence type="ECO:0000313" key="1">
    <source>
        <dbReference type="EMBL" id="AWF94849.1"/>
    </source>
</evidence>
<reference evidence="1 2" key="1">
    <citation type="submission" date="2017-04" db="EMBL/GenBank/DDBJ databases">
        <title>Weissella cibaria strain m2 complete genome.</title>
        <authorList>
            <person name="Pan Q."/>
            <person name="Tan M."/>
            <person name="Yao F."/>
            <person name="Su S."/>
        </authorList>
    </citation>
    <scope>NUCLEOTIDE SEQUENCE [LARGE SCALE GENOMIC DNA]</scope>
    <source>
        <strain evidence="1 2">M2</strain>
    </source>
</reference>
<gene>
    <name evidence="1" type="ORF">B6254_0424</name>
</gene>
<dbReference type="AlphaFoldDB" id="A0A2S1KPB0"/>
<proteinExistence type="predicted"/>
<name>A0A2S1KPB0_9LACO</name>
<accession>A0A2S1KPB0</accession>
<protein>
    <submittedName>
        <fullName evidence="1">Uncharacterized protein</fullName>
    </submittedName>
</protein>
<sequence>MRQVVLIFVTHRWHIPSLMAGIVMDPSGNAGIWSCRTGTKRP</sequence>
<dbReference type="Proteomes" id="UP000244870">
    <property type="component" value="Chromosome"/>
</dbReference>
<evidence type="ECO:0000313" key="2">
    <source>
        <dbReference type="Proteomes" id="UP000244870"/>
    </source>
</evidence>
<dbReference type="EMBL" id="CP020928">
    <property type="protein sequence ID" value="AWF94849.1"/>
    <property type="molecule type" value="Genomic_DNA"/>
</dbReference>
<organism evidence="1 2">
    <name type="scientific">Weissella cibaria</name>
    <dbReference type="NCBI Taxonomy" id="137591"/>
    <lineage>
        <taxon>Bacteria</taxon>
        <taxon>Bacillati</taxon>
        <taxon>Bacillota</taxon>
        <taxon>Bacilli</taxon>
        <taxon>Lactobacillales</taxon>
        <taxon>Lactobacillaceae</taxon>
        <taxon>Weissella</taxon>
    </lineage>
</organism>